<evidence type="ECO:0000256" key="7">
    <source>
        <dbReference type="ARBA" id="ARBA00022771"/>
    </source>
</evidence>
<gene>
    <name evidence="11" type="ORF">PENTCL1PPCAC_4236</name>
</gene>
<dbReference type="Pfam" id="PF19422">
    <property type="entry name" value="Ariadne"/>
    <property type="match status" value="1"/>
</dbReference>
<dbReference type="InterPro" id="IPR002867">
    <property type="entry name" value="IBR_dom"/>
</dbReference>
<dbReference type="SUPFAM" id="SSF57850">
    <property type="entry name" value="RING/U-box"/>
    <property type="match status" value="3"/>
</dbReference>
<dbReference type="PANTHER" id="PTHR11685">
    <property type="entry name" value="RBR FAMILY RING FINGER AND IBR DOMAIN-CONTAINING"/>
    <property type="match status" value="1"/>
</dbReference>
<evidence type="ECO:0000256" key="6">
    <source>
        <dbReference type="ARBA" id="ARBA00022737"/>
    </source>
</evidence>
<dbReference type="Pfam" id="PF21235">
    <property type="entry name" value="UBA_ARI1"/>
    <property type="match status" value="1"/>
</dbReference>
<dbReference type="InterPro" id="IPR048962">
    <property type="entry name" value="ARIH1-like_UBL"/>
</dbReference>
<dbReference type="Pfam" id="PF01485">
    <property type="entry name" value="IBR"/>
    <property type="match status" value="1"/>
</dbReference>
<evidence type="ECO:0000256" key="2">
    <source>
        <dbReference type="ARBA" id="ARBA00005884"/>
    </source>
</evidence>
<name>A0AAV5SFB9_9BILA</name>
<dbReference type="GO" id="GO:0016567">
    <property type="term" value="P:protein ubiquitination"/>
    <property type="evidence" value="ECO:0007669"/>
    <property type="project" value="InterPro"/>
</dbReference>
<dbReference type="InterPro" id="IPR013083">
    <property type="entry name" value="Znf_RING/FYVE/PHD"/>
</dbReference>
<dbReference type="EC" id="2.3.2.31" evidence="3"/>
<evidence type="ECO:0000256" key="4">
    <source>
        <dbReference type="ARBA" id="ARBA00022679"/>
    </source>
</evidence>
<evidence type="ECO:0000256" key="9">
    <source>
        <dbReference type="ARBA" id="ARBA00022833"/>
    </source>
</evidence>
<organism evidence="11 12">
    <name type="scientific">Pristionchus entomophagus</name>
    <dbReference type="NCBI Taxonomy" id="358040"/>
    <lineage>
        <taxon>Eukaryota</taxon>
        <taxon>Metazoa</taxon>
        <taxon>Ecdysozoa</taxon>
        <taxon>Nematoda</taxon>
        <taxon>Chromadorea</taxon>
        <taxon>Rhabditida</taxon>
        <taxon>Rhabditina</taxon>
        <taxon>Diplogasteromorpha</taxon>
        <taxon>Diplogasteroidea</taxon>
        <taxon>Neodiplogasteridae</taxon>
        <taxon>Pristionchus</taxon>
    </lineage>
</organism>
<dbReference type="EMBL" id="BTSX01000001">
    <property type="protein sequence ID" value="GMS82061.1"/>
    <property type="molecule type" value="Genomic_DNA"/>
</dbReference>
<evidence type="ECO:0000256" key="5">
    <source>
        <dbReference type="ARBA" id="ARBA00022723"/>
    </source>
</evidence>
<dbReference type="Gene3D" id="3.30.40.10">
    <property type="entry name" value="Zinc/RING finger domain, C3HC4 (zinc finger)"/>
    <property type="match status" value="1"/>
</dbReference>
<accession>A0AAV5SFB9</accession>
<dbReference type="FunFam" id="1.20.120.1750:FF:000007">
    <property type="entry name" value="RBR-type E3 ubiquitin transferase"/>
    <property type="match status" value="1"/>
</dbReference>
<feature type="domain" description="RING-type" evidence="10">
    <location>
        <begin position="76"/>
        <end position="283"/>
    </location>
</feature>
<evidence type="ECO:0000313" key="11">
    <source>
        <dbReference type="EMBL" id="GMS82061.1"/>
    </source>
</evidence>
<dbReference type="InterPro" id="IPR031127">
    <property type="entry name" value="E3_UB_ligase_RBR"/>
</dbReference>
<protein>
    <recommendedName>
        <fullName evidence="3">RBR-type E3 ubiquitin transferase</fullName>
        <ecNumber evidence="3">2.3.2.31</ecNumber>
    </recommendedName>
</protein>
<dbReference type="Proteomes" id="UP001432027">
    <property type="component" value="Unassembled WGS sequence"/>
</dbReference>
<keyword evidence="5" id="KW-0479">Metal-binding</keyword>
<dbReference type="SMART" id="SM00647">
    <property type="entry name" value="IBR"/>
    <property type="match status" value="2"/>
</dbReference>
<dbReference type="Gene3D" id="1.20.120.1750">
    <property type="match status" value="1"/>
</dbReference>
<dbReference type="AlphaFoldDB" id="A0AAV5SFB9"/>
<evidence type="ECO:0000256" key="1">
    <source>
        <dbReference type="ARBA" id="ARBA00001798"/>
    </source>
</evidence>
<dbReference type="GO" id="GO:0008270">
    <property type="term" value="F:zinc ion binding"/>
    <property type="evidence" value="ECO:0007669"/>
    <property type="project" value="UniProtKB-KW"/>
</dbReference>
<keyword evidence="9" id="KW-0862">Zinc</keyword>
<dbReference type="InterPro" id="IPR044066">
    <property type="entry name" value="TRIAD_supradom"/>
</dbReference>
<comment type="caution">
    <text evidence="11">The sequence shown here is derived from an EMBL/GenBank/DDBJ whole genome shotgun (WGS) entry which is preliminary data.</text>
</comment>
<keyword evidence="7" id="KW-0863">Zinc-finger</keyword>
<proteinExistence type="inferred from homology"/>
<dbReference type="Pfam" id="PF22191">
    <property type="entry name" value="IBR_1"/>
    <property type="match status" value="1"/>
</dbReference>
<feature type="non-terminal residue" evidence="11">
    <location>
        <position position="1"/>
    </location>
</feature>
<evidence type="ECO:0000259" key="10">
    <source>
        <dbReference type="PROSITE" id="PS51873"/>
    </source>
</evidence>
<dbReference type="PROSITE" id="PS51873">
    <property type="entry name" value="TRIAD"/>
    <property type="match status" value="1"/>
</dbReference>
<keyword evidence="8" id="KW-0833">Ubl conjugation pathway</keyword>
<evidence type="ECO:0000313" key="12">
    <source>
        <dbReference type="Proteomes" id="UP001432027"/>
    </source>
</evidence>
<keyword evidence="6" id="KW-0677">Repeat</keyword>
<evidence type="ECO:0000256" key="3">
    <source>
        <dbReference type="ARBA" id="ARBA00012251"/>
    </source>
</evidence>
<comment type="catalytic activity">
    <reaction evidence="1">
        <text>[E2 ubiquitin-conjugating enzyme]-S-ubiquitinyl-L-cysteine + [acceptor protein]-L-lysine = [E2 ubiquitin-conjugating enzyme]-L-cysteine + [acceptor protein]-N(6)-ubiquitinyl-L-lysine.</text>
        <dbReference type="EC" id="2.3.2.31"/>
    </reaction>
</comment>
<dbReference type="GO" id="GO:0061630">
    <property type="term" value="F:ubiquitin protein ligase activity"/>
    <property type="evidence" value="ECO:0007669"/>
    <property type="project" value="UniProtKB-EC"/>
</dbReference>
<evidence type="ECO:0000256" key="8">
    <source>
        <dbReference type="ARBA" id="ARBA00022786"/>
    </source>
</evidence>
<keyword evidence="12" id="KW-1185">Reference proteome</keyword>
<reference evidence="11" key="1">
    <citation type="submission" date="2023-10" db="EMBL/GenBank/DDBJ databases">
        <title>Genome assembly of Pristionchus species.</title>
        <authorList>
            <person name="Yoshida K."/>
            <person name="Sommer R.J."/>
        </authorList>
    </citation>
    <scope>NUCLEOTIDE SEQUENCE</scope>
    <source>
        <strain evidence="11">RS0144</strain>
    </source>
</reference>
<sequence>ILKQDTLQKEMNEIIEEVAQMVDLSHGAIRILLNRFKWDKESLLERFYECEDMGEFLRRLRIVLEPSIIGQGVDGQEAECDICCGVEVLTGPKCRHYTCTTCWEQYLNTKILVQNTSNIECLFPGCKLLLTDELVTSLIGSNESARAAHRRLSINGFVQSNRRLKWCPAVDCGRAIKVRDCAEKAVECACGCRFCFACGHEWHEPIDCILLKAWLRKCEDDSETSNWINGNTKDCPKCRVAIEKNGGCNRIHCTQSTCGYQFCWMCLQDWNVHGYEKACNVFDESQVRQYQDSRACLERYLHYYTRFINHKQSRKLETNLRESVKKQMDDMQSRSMSWIEVQFLNKPVDVLAECRQTLMYTYAFAFYLKKTHLSEIFEANQRDLELATEQLSGFLERDLATENEKGFELIKI</sequence>
<dbReference type="InterPro" id="IPR045840">
    <property type="entry name" value="Ariadne"/>
</dbReference>
<keyword evidence="4" id="KW-0808">Transferase</keyword>
<dbReference type="CDD" id="cd20343">
    <property type="entry name" value="BRcat_RBR_HHARI-like"/>
    <property type="match status" value="1"/>
</dbReference>
<comment type="similarity">
    <text evidence="2">Belongs to the RBR family. Ariadne subfamily.</text>
</comment>